<gene>
    <name evidence="1" type="ORF">LEP1GSC050_3006</name>
</gene>
<protein>
    <submittedName>
        <fullName evidence="1">Uncharacterized protein</fullName>
    </submittedName>
</protein>
<sequence length="82" mass="9692">MLNLKNVLQERDIYDISQSLIRLGTSTSPAPAQKGGDHSKKLPHSEYLAHRTIQTNRRTNFRSLWEFQHAKFKKRIARKRYI</sequence>
<evidence type="ECO:0000313" key="1">
    <source>
        <dbReference type="EMBL" id="EQA44943.1"/>
    </source>
</evidence>
<proteinExistence type="predicted"/>
<evidence type="ECO:0000313" key="2">
    <source>
        <dbReference type="Proteomes" id="UP000015454"/>
    </source>
</evidence>
<dbReference type="STRING" id="1049789.LEP1GSC050_3006"/>
<dbReference type="Proteomes" id="UP000015454">
    <property type="component" value="Unassembled WGS sequence"/>
</dbReference>
<dbReference type="EMBL" id="AHMO02000008">
    <property type="protein sequence ID" value="EQA44943.1"/>
    <property type="molecule type" value="Genomic_DNA"/>
</dbReference>
<name>T0GHR8_9LEPT</name>
<organism evidence="1 2">
    <name type="scientific">Leptospira broomii serovar Hurstbridge str. 5399</name>
    <dbReference type="NCBI Taxonomy" id="1049789"/>
    <lineage>
        <taxon>Bacteria</taxon>
        <taxon>Pseudomonadati</taxon>
        <taxon>Spirochaetota</taxon>
        <taxon>Spirochaetia</taxon>
        <taxon>Leptospirales</taxon>
        <taxon>Leptospiraceae</taxon>
        <taxon>Leptospira</taxon>
    </lineage>
</organism>
<accession>T0GHR8</accession>
<keyword evidence="2" id="KW-1185">Reference proteome</keyword>
<dbReference type="AlphaFoldDB" id="T0GHR8"/>
<comment type="caution">
    <text evidence="1">The sequence shown here is derived from an EMBL/GenBank/DDBJ whole genome shotgun (WGS) entry which is preliminary data.</text>
</comment>
<reference evidence="1" key="1">
    <citation type="submission" date="2013-05" db="EMBL/GenBank/DDBJ databases">
        <authorList>
            <person name="Harkins D.M."/>
            <person name="Durkin A.S."/>
            <person name="Brinkac L.M."/>
            <person name="Haft D.H."/>
            <person name="Selengut J.D."/>
            <person name="Sanka R."/>
            <person name="DePew J."/>
            <person name="Purushe J."/>
            <person name="Hartskeerl R.A."/>
            <person name="Ahmed A."/>
            <person name="van der Linden H."/>
            <person name="Goris M.G.A."/>
            <person name="Vinetz J.M."/>
            <person name="Sutton G.G."/>
            <person name="Nierman W.C."/>
            <person name="Fouts D.E."/>
        </authorList>
    </citation>
    <scope>NUCLEOTIDE SEQUENCE [LARGE SCALE GENOMIC DNA]</scope>
    <source>
        <strain evidence="1">5399</strain>
    </source>
</reference>